<feature type="domain" description="DNA mismatch repair proteins mutS family" evidence="5">
    <location>
        <begin position="350"/>
        <end position="531"/>
    </location>
</feature>
<dbReference type="RefSeq" id="WP_354367114.1">
    <property type="nucleotide sequence ID" value="NZ_JBEPMA010000002.1"/>
</dbReference>
<dbReference type="InterPro" id="IPR045076">
    <property type="entry name" value="MutS"/>
</dbReference>
<dbReference type="Proteomes" id="UP001549162">
    <property type="component" value="Unassembled WGS sequence"/>
</dbReference>
<keyword evidence="3" id="KW-0238">DNA-binding</keyword>
<dbReference type="PANTHER" id="PTHR11361:SF152">
    <property type="entry name" value="DNA MISMATCH REPAIR PROTEIN"/>
    <property type="match status" value="1"/>
</dbReference>
<dbReference type="PANTHER" id="PTHR11361">
    <property type="entry name" value="DNA MISMATCH REPAIR PROTEIN MUTS FAMILY MEMBER"/>
    <property type="match status" value="1"/>
</dbReference>
<evidence type="ECO:0000256" key="3">
    <source>
        <dbReference type="ARBA" id="ARBA00023125"/>
    </source>
</evidence>
<evidence type="ECO:0000256" key="2">
    <source>
        <dbReference type="ARBA" id="ARBA00022840"/>
    </source>
</evidence>
<reference evidence="6 7" key="1">
    <citation type="submission" date="2024-06" db="EMBL/GenBank/DDBJ databases">
        <title>Genomic Encyclopedia of Type Strains, Phase IV (KMG-IV): sequencing the most valuable type-strain genomes for metagenomic binning, comparative biology and taxonomic classification.</title>
        <authorList>
            <person name="Goeker M."/>
        </authorList>
    </citation>
    <scope>NUCLEOTIDE SEQUENCE [LARGE SCALE GENOMIC DNA]</scope>
    <source>
        <strain evidence="6 7">DSM 21460</strain>
    </source>
</reference>
<evidence type="ECO:0000313" key="6">
    <source>
        <dbReference type="EMBL" id="MET3617044.1"/>
    </source>
</evidence>
<sequence length="536" mass="61515">MEKYYTPIILFIVFTAIVIGYDYIERKKREREIYLHIKENFGKVHSEKFKGPIDGIYNRLGGNLTDITYNDLNLDEIIKEMNHCASQMGIEYFYYRIRNLILNSSILQEMQNKRNMYKDKEKDIRNIQFALSNVGYFKENVLGLIEEDVEIEKGLEIATKIFSFTLLYIIVAIIFLKNKAAIVSLLLIATNVYIYKEFNKKTLGKLNALIKIKNIIFVADKLTKSNDVIFGEELSELRSILKEIKPLKSTLRSFGYFTGNPQLDFAETYKNILFLSEARKYSNSQKYFKIYKEDIKKLYYLLGKIDAEIAIISISKAYDTKDAIFSDNIRGIDLYNPLLKSAVPNDLNLNKSILLTGSNASGKSTYLRTCGINAVFALSFGIFFGESLEIEPVIITSAIDISDSITKNLSYFMAESKAIGEMIKNDEKKLILLDEIFRGTNTIDRISAATATLEFLSKNNYVIAATHDIELTVLLEDDFKNMHFEEHIIDGDINFDYILKEGPARTRNAIAILENLRYPNTITKKARDIAITMEEK</sequence>
<dbReference type="Gene3D" id="3.40.50.300">
    <property type="entry name" value="P-loop containing nucleotide triphosphate hydrolases"/>
    <property type="match status" value="1"/>
</dbReference>
<evidence type="ECO:0000256" key="4">
    <source>
        <dbReference type="SAM" id="Phobius"/>
    </source>
</evidence>
<comment type="caution">
    <text evidence="6">The sequence shown here is derived from an EMBL/GenBank/DDBJ whole genome shotgun (WGS) entry which is preliminary data.</text>
</comment>
<evidence type="ECO:0000256" key="1">
    <source>
        <dbReference type="ARBA" id="ARBA00022741"/>
    </source>
</evidence>
<proteinExistence type="predicted"/>
<keyword evidence="4" id="KW-0812">Transmembrane</keyword>
<keyword evidence="2" id="KW-0067">ATP-binding</keyword>
<keyword evidence="4" id="KW-0472">Membrane</keyword>
<feature type="transmembrane region" description="Helical" evidence="4">
    <location>
        <begin position="6"/>
        <end position="24"/>
    </location>
</feature>
<dbReference type="Pfam" id="PF00488">
    <property type="entry name" value="MutS_V"/>
    <property type="match status" value="1"/>
</dbReference>
<dbReference type="InterPro" id="IPR027417">
    <property type="entry name" value="P-loop_NTPase"/>
</dbReference>
<organism evidence="6 7">
    <name type="scientific">Peptoniphilus olsenii</name>
    <dbReference type="NCBI Taxonomy" id="411570"/>
    <lineage>
        <taxon>Bacteria</taxon>
        <taxon>Bacillati</taxon>
        <taxon>Bacillota</taxon>
        <taxon>Tissierellia</taxon>
        <taxon>Tissierellales</taxon>
        <taxon>Peptoniphilaceae</taxon>
        <taxon>Peptoniphilus</taxon>
    </lineage>
</organism>
<name>A0ABV2JB97_9FIRM</name>
<evidence type="ECO:0000259" key="5">
    <source>
        <dbReference type="SMART" id="SM00534"/>
    </source>
</evidence>
<dbReference type="SMART" id="SM00534">
    <property type="entry name" value="MUTSac"/>
    <property type="match status" value="1"/>
</dbReference>
<evidence type="ECO:0000313" key="7">
    <source>
        <dbReference type="Proteomes" id="UP001549162"/>
    </source>
</evidence>
<keyword evidence="7" id="KW-1185">Reference proteome</keyword>
<gene>
    <name evidence="6" type="ORF">ABID14_000669</name>
</gene>
<dbReference type="InterPro" id="IPR000432">
    <property type="entry name" value="DNA_mismatch_repair_MutS_C"/>
</dbReference>
<accession>A0ABV2JB97</accession>
<dbReference type="EMBL" id="JBEPMA010000002">
    <property type="protein sequence ID" value="MET3617044.1"/>
    <property type="molecule type" value="Genomic_DNA"/>
</dbReference>
<dbReference type="SUPFAM" id="SSF52540">
    <property type="entry name" value="P-loop containing nucleoside triphosphate hydrolases"/>
    <property type="match status" value="1"/>
</dbReference>
<protein>
    <recommendedName>
        <fullName evidence="5">DNA mismatch repair proteins mutS family domain-containing protein</fullName>
    </recommendedName>
</protein>
<keyword evidence="1" id="KW-0547">Nucleotide-binding</keyword>
<keyword evidence="4" id="KW-1133">Transmembrane helix</keyword>